<organism evidence="1 2">
    <name type="scientific">Butyrivibrio proteoclasticus</name>
    <dbReference type="NCBI Taxonomy" id="43305"/>
    <lineage>
        <taxon>Bacteria</taxon>
        <taxon>Bacillati</taxon>
        <taxon>Bacillota</taxon>
        <taxon>Clostridia</taxon>
        <taxon>Lachnospirales</taxon>
        <taxon>Lachnospiraceae</taxon>
        <taxon>Butyrivibrio</taxon>
    </lineage>
</organism>
<evidence type="ECO:0000313" key="1">
    <source>
        <dbReference type="EMBL" id="SFQ26685.1"/>
    </source>
</evidence>
<dbReference type="Proteomes" id="UP000182624">
    <property type="component" value="Unassembled WGS sequence"/>
</dbReference>
<proteinExistence type="predicted"/>
<dbReference type="AlphaFoldDB" id="A0A1I5X3T8"/>
<name>A0A1I5X3T8_9FIRM</name>
<keyword evidence="2" id="KW-1185">Reference proteome</keyword>
<gene>
    <name evidence="1" type="ORF">SAMN04487928_1281</name>
</gene>
<accession>A0A1I5X3T8</accession>
<dbReference type="EMBL" id="FOXO01000028">
    <property type="protein sequence ID" value="SFQ26685.1"/>
    <property type="molecule type" value="Genomic_DNA"/>
</dbReference>
<protein>
    <submittedName>
        <fullName evidence="1">Uncharacterized protein</fullName>
    </submittedName>
</protein>
<reference evidence="2" key="1">
    <citation type="submission" date="2016-10" db="EMBL/GenBank/DDBJ databases">
        <authorList>
            <person name="Varghese N."/>
            <person name="Submissions S."/>
        </authorList>
    </citation>
    <scope>NUCLEOTIDE SEQUENCE [LARGE SCALE GENOMIC DNA]</scope>
    <source>
        <strain evidence="2">P18</strain>
    </source>
</reference>
<dbReference type="RefSeq" id="WP_074890652.1">
    <property type="nucleotide sequence ID" value="NZ_FOXO01000028.1"/>
</dbReference>
<sequence>MNEENNNSSEKRRMDWHSGFEGGLRYSFRNYTSDIEIERERLLSKQPLRIDFLVVKNNTQIVIDNDIGRSFRKYNIIEYKNPDDALDIDVLWKCIGYSGIFKSLGNYVNEIRADEITITICRIRRPNKLFRQLDDEGCVVTRLYPGIYQISGIIVVPILIVVLSELKDNELNSLKIMTANADEGDIRNFITEASKLKEQGDKNNADAVLQISASVNKTIFEKIRGEEDMCEALRELMADDLKNAEKQGIERGLEQGLEQGVNNTNELYAWLFEQNRAADVQRATKDHAYLNKLMEEYKKRAQRYNC</sequence>
<evidence type="ECO:0000313" key="2">
    <source>
        <dbReference type="Proteomes" id="UP000182624"/>
    </source>
</evidence>
<dbReference type="OrthoDB" id="1976094at2"/>